<feature type="transmembrane region" description="Helical" evidence="4">
    <location>
        <begin position="1654"/>
        <end position="1677"/>
    </location>
</feature>
<dbReference type="Gene3D" id="3.30.559.10">
    <property type="entry name" value="Chloramphenicol acetyltransferase-like domain"/>
    <property type="match status" value="1"/>
</dbReference>
<dbReference type="Gene3D" id="1.20.1250.20">
    <property type="entry name" value="MFS general substrate transporter like domains"/>
    <property type="match status" value="1"/>
</dbReference>
<keyword evidence="4" id="KW-0812">Transmembrane</keyword>
<proteinExistence type="predicted"/>
<feature type="transmembrane region" description="Helical" evidence="4">
    <location>
        <begin position="1423"/>
        <end position="1443"/>
    </location>
</feature>
<dbReference type="SUPFAM" id="SSF53474">
    <property type="entry name" value="alpha/beta-Hydrolases"/>
    <property type="match status" value="1"/>
</dbReference>
<dbReference type="Gene3D" id="3.40.50.1820">
    <property type="entry name" value="alpha/beta hydrolase"/>
    <property type="match status" value="1"/>
</dbReference>
<feature type="transmembrane region" description="Helical" evidence="4">
    <location>
        <begin position="1629"/>
        <end position="1648"/>
    </location>
</feature>
<evidence type="ECO:0000259" key="5">
    <source>
        <dbReference type="PROSITE" id="PS50075"/>
    </source>
</evidence>
<feature type="transmembrane region" description="Helical" evidence="4">
    <location>
        <begin position="1489"/>
        <end position="1511"/>
    </location>
</feature>
<dbReference type="InterPro" id="IPR001242">
    <property type="entry name" value="Condensation_dom"/>
</dbReference>
<dbReference type="SUPFAM" id="SSF103473">
    <property type="entry name" value="MFS general substrate transporter"/>
    <property type="match status" value="1"/>
</dbReference>
<feature type="transmembrane region" description="Helical" evidence="4">
    <location>
        <begin position="1517"/>
        <end position="1537"/>
    </location>
</feature>
<feature type="transmembrane region" description="Helical" evidence="4">
    <location>
        <begin position="1599"/>
        <end position="1622"/>
    </location>
</feature>
<feature type="domain" description="Carrier" evidence="5">
    <location>
        <begin position="985"/>
        <end position="1060"/>
    </location>
</feature>
<dbReference type="InterPro" id="IPR009081">
    <property type="entry name" value="PP-bd_ACP"/>
</dbReference>
<sequence>MTAAPSQSNLSPVKRALLEQRLRASAATAVIPRRPAGSGDPPLSFGQERLWFMEQFAPGSAAYSLPFLVRLRGELDHAALTAAVNGIAARHEPLRSRFPAGDDGKPHVVVDAWTPLEVPVVDAEGEAAAERLVTEAIAVPFDLATGPLLRPLLVRIGPADHVLLILIHHIATDGWSMDLVHNEFVAGYDAAVEGRAPALPALPVGYYDYAAWQHGHLSGAALDRDVAHWRAALAGLEPLDLPTDRPRPARQTYSGANRGMGLDAGLTAGLKRLARARGATLSMALLACWQAVLARHSGQRDFAVGTPVAGRPHPEVEGLVGMFVNTLALRARLDGDPTFNELLARTRETSLDAYAHQDIPFERLVTELKVHRDVARPPLFQVLHVVQNYAAPGRPRPGRLTPEPFRVPLPASRFDLELYWAESGDGLGGVLTYNPDLFAAATIDRLAEHLEAFVAAVVADPDRRLSTVEPAPGVCNAPEAVDVPDATLAGLLAAQVHRTPDAPAVTFEGRSWTYAELDTAAGRVAGRLRRLGVGPGSLVAVCAERSHELVAALLGVLKAGAAYVPLDPEYPADRLAFMLTDAAAPVVLTQGHLSAVLPETAAAVVLLESIDDDPAGADATPDDLAYVIYTSGSTGRPKGVGNTHRGIVNRLDWMQRQYGLDATDAVLQKTPASFDVSVWEFFWPLLTGARLVLARPGGHRDAAYLRDLIDTEQITTAHFVPSMLAVFLAEAGEGACPSLRRIICSGEALPPDVAARCLERLPARLWNLYGPTEAAVDVSAFECTPAALDGAARVPIGAPIQNIALYVLDEHLRPAPVGVAGQLYIAGVGLARGYLRRPGLTAERFLPDPFGPPGSRMYATGDRARWRADGTAEFLGRIDGQVKLRGLRIELGEIEAALREQPGVTEAAAVVREDQPGDQRIVAYAAGPADLAAARAALKRRLPDYMVPVAVVAVDALPLSPSGKLDRRALPAPQIVRDESTALVAPRTPAERFLADVWRDLLKLDALGIDDDFFDLGGHSMLATQLVARLRKEFGAGVAVLDVFQHPTIRDLAALVSTPAAERGPRRLVNELTRPVPAQRRTLSFVCVPYGGGSAVVYQPLADALPDGCSLYAVSVPGQDIGLDEPAIPLGELVDRCTAEILASVEGPLVLYGHCAIGSAVAVALARALEAAGRELEAVYVGGIFPFARPSGRVLSRVSRLLARREKLRGNRSYENWLRSMGVEMGEFDAEQANRIVANMRAGSDQAEDYYTELFDRAVTPLKTPIISVAGDRDPTTEWAAERYREWLFLTSSVALVELQEAGHFFLKYRARELATIITTVHRTAEPVHDPGGGWAVTGRADRSAPARPAVQPTMRRFLAVAAGQQVSIIGTALTEFALPLWIYLSTGSLPTFALLAVLGLVPGILIAPVAGALVDRYDRRRVILAGDIAAGCTQAVMLGLAVTGRLGIGAVFGLIVVLSIALAFQRLAYFSAVPQLVPKRYLGHANGVVQLAVGVAQFLVPLLAAGLFAAIGLRGILLIDVVSYAVAVGVLLAVRFPDTMPWHRRESLIAEIVGGWRYSTGKGGFGALLGFFAVLNIFLSPLFLLVSPLVLSFGTLSTVARVSVCAGLGAIVGALVMGFWGGPRHRRVRGMLLCVLVLATACVLTALHPVEAVVAAGAFGMSFGLTVVNGIYTTIVQVKVPQRFHGRVFALNTLLAWSTIPLAWGVVVPFGSRLFEPLLRPDGPLAGTVGAVIGVGPGRGTALMYVVCAAAMGLIVLAAFRIRAIARFDDRVPDALPDDLIGARTARPDTAP</sequence>
<evidence type="ECO:0000256" key="4">
    <source>
        <dbReference type="SAM" id="Phobius"/>
    </source>
</evidence>
<dbReference type="Pfam" id="PF07690">
    <property type="entry name" value="MFS_1"/>
    <property type="match status" value="1"/>
</dbReference>
<organism evidence="6 7">
    <name type="scientific">Dactylosporangium vinaceum</name>
    <dbReference type="NCBI Taxonomy" id="53362"/>
    <lineage>
        <taxon>Bacteria</taxon>
        <taxon>Bacillati</taxon>
        <taxon>Actinomycetota</taxon>
        <taxon>Actinomycetes</taxon>
        <taxon>Micromonosporales</taxon>
        <taxon>Micromonosporaceae</taxon>
        <taxon>Dactylosporangium</taxon>
    </lineage>
</organism>
<dbReference type="InterPro" id="IPR025110">
    <property type="entry name" value="AMP-bd_C"/>
</dbReference>
<dbReference type="Pfam" id="PF00550">
    <property type="entry name" value="PP-binding"/>
    <property type="match status" value="1"/>
</dbReference>
<keyword evidence="2" id="KW-0596">Phosphopantetheine</keyword>
<dbReference type="InterPro" id="IPR029058">
    <property type="entry name" value="AB_hydrolase_fold"/>
</dbReference>
<dbReference type="PANTHER" id="PTHR45527:SF1">
    <property type="entry name" value="FATTY ACID SYNTHASE"/>
    <property type="match status" value="1"/>
</dbReference>
<comment type="cofactor">
    <cofactor evidence="1">
        <name>pantetheine 4'-phosphate</name>
        <dbReference type="ChEBI" id="CHEBI:47942"/>
    </cofactor>
</comment>
<keyword evidence="4" id="KW-0472">Membrane</keyword>
<keyword evidence="4" id="KW-1133">Transmembrane helix</keyword>
<dbReference type="SUPFAM" id="SSF56801">
    <property type="entry name" value="Acetyl-CoA synthetase-like"/>
    <property type="match status" value="1"/>
</dbReference>
<keyword evidence="3" id="KW-0597">Phosphoprotein</keyword>
<dbReference type="InterPro" id="IPR020802">
    <property type="entry name" value="TesA-like"/>
</dbReference>
<dbReference type="SUPFAM" id="SSF52777">
    <property type="entry name" value="CoA-dependent acyltransferases"/>
    <property type="match status" value="2"/>
</dbReference>
<keyword evidence="7" id="KW-1185">Reference proteome</keyword>
<dbReference type="NCBIfam" id="TIGR01733">
    <property type="entry name" value="AA-adenyl-dom"/>
    <property type="match status" value="1"/>
</dbReference>
<dbReference type="Gene3D" id="1.10.1200.10">
    <property type="entry name" value="ACP-like"/>
    <property type="match status" value="1"/>
</dbReference>
<feature type="transmembrane region" description="Helical" evidence="4">
    <location>
        <begin position="1390"/>
        <end position="1411"/>
    </location>
</feature>
<dbReference type="PANTHER" id="PTHR45527">
    <property type="entry name" value="NONRIBOSOMAL PEPTIDE SYNTHETASE"/>
    <property type="match status" value="1"/>
</dbReference>
<dbReference type="Gene3D" id="2.30.38.10">
    <property type="entry name" value="Luciferase, Domain 3"/>
    <property type="match status" value="1"/>
</dbReference>
<dbReference type="InterPro" id="IPR036736">
    <property type="entry name" value="ACP-like_sf"/>
</dbReference>
<comment type="caution">
    <text evidence="6">The sequence shown here is derived from an EMBL/GenBank/DDBJ whole genome shotgun (WGS) entry which is preliminary data.</text>
</comment>
<dbReference type="Pfam" id="PF13193">
    <property type="entry name" value="AMP-binding_C"/>
    <property type="match status" value="1"/>
</dbReference>
<dbReference type="CDD" id="cd06173">
    <property type="entry name" value="MFS_MefA_like"/>
    <property type="match status" value="1"/>
</dbReference>
<dbReference type="Pfam" id="PF00501">
    <property type="entry name" value="AMP-binding"/>
    <property type="match status" value="1"/>
</dbReference>
<dbReference type="InterPro" id="IPR020806">
    <property type="entry name" value="PKS_PP-bd"/>
</dbReference>
<dbReference type="InterPro" id="IPR000873">
    <property type="entry name" value="AMP-dep_synth/lig_dom"/>
</dbReference>
<gene>
    <name evidence="6" type="ORF">ACFFTR_10490</name>
</gene>
<dbReference type="InterPro" id="IPR001031">
    <property type="entry name" value="Thioesterase"/>
</dbReference>
<dbReference type="InterPro" id="IPR023213">
    <property type="entry name" value="CAT-like_dom_sf"/>
</dbReference>
<dbReference type="Gene3D" id="3.30.300.30">
    <property type="match status" value="1"/>
</dbReference>
<dbReference type="PROSITE" id="PS00455">
    <property type="entry name" value="AMP_BINDING"/>
    <property type="match status" value="1"/>
</dbReference>
<dbReference type="PROSITE" id="PS50075">
    <property type="entry name" value="CARRIER"/>
    <property type="match status" value="1"/>
</dbReference>
<dbReference type="InterPro" id="IPR045851">
    <property type="entry name" value="AMP-bd_C_sf"/>
</dbReference>
<dbReference type="Gene3D" id="3.30.559.30">
    <property type="entry name" value="Nonribosomal peptide synthetase, condensation domain"/>
    <property type="match status" value="1"/>
</dbReference>
<accession>A0ABV5M3S2</accession>
<evidence type="ECO:0000256" key="3">
    <source>
        <dbReference type="ARBA" id="ARBA00022553"/>
    </source>
</evidence>
<feature type="transmembrane region" description="Helical" evidence="4">
    <location>
        <begin position="1449"/>
        <end position="1468"/>
    </location>
</feature>
<dbReference type="Proteomes" id="UP001589608">
    <property type="component" value="Unassembled WGS sequence"/>
</dbReference>
<evidence type="ECO:0000256" key="1">
    <source>
        <dbReference type="ARBA" id="ARBA00001957"/>
    </source>
</evidence>
<dbReference type="InterPro" id="IPR036259">
    <property type="entry name" value="MFS_trans_sf"/>
</dbReference>
<dbReference type="SMART" id="SM00823">
    <property type="entry name" value="PKS_PP"/>
    <property type="match status" value="1"/>
</dbReference>
<protein>
    <submittedName>
        <fullName evidence="6">Amino acid adenylation domain-containing protein</fullName>
    </submittedName>
</protein>
<dbReference type="CDD" id="cd19531">
    <property type="entry name" value="LCL_NRPS-like"/>
    <property type="match status" value="1"/>
</dbReference>
<dbReference type="InterPro" id="IPR020845">
    <property type="entry name" value="AMP-binding_CS"/>
</dbReference>
<evidence type="ECO:0000313" key="6">
    <source>
        <dbReference type="EMBL" id="MFB9443510.1"/>
    </source>
</evidence>
<evidence type="ECO:0000256" key="2">
    <source>
        <dbReference type="ARBA" id="ARBA00022450"/>
    </source>
</evidence>
<feature type="transmembrane region" description="Helical" evidence="4">
    <location>
        <begin position="1743"/>
        <end position="1763"/>
    </location>
</feature>
<name>A0ABV5M3S2_9ACTN</name>
<dbReference type="InterPro" id="IPR011701">
    <property type="entry name" value="MFS"/>
</dbReference>
<dbReference type="RefSeq" id="WP_223095591.1">
    <property type="nucleotide sequence ID" value="NZ_CP061913.1"/>
</dbReference>
<dbReference type="CDD" id="cd17646">
    <property type="entry name" value="A_NRPS_AB3403-like"/>
    <property type="match status" value="1"/>
</dbReference>
<feature type="transmembrane region" description="Helical" evidence="4">
    <location>
        <begin position="1689"/>
        <end position="1712"/>
    </location>
</feature>
<dbReference type="Gene3D" id="3.40.50.980">
    <property type="match status" value="2"/>
</dbReference>
<feature type="transmembrane region" description="Helical" evidence="4">
    <location>
        <begin position="1566"/>
        <end position="1587"/>
    </location>
</feature>
<dbReference type="PROSITE" id="PS00012">
    <property type="entry name" value="PHOSPHOPANTETHEINE"/>
    <property type="match status" value="1"/>
</dbReference>
<evidence type="ECO:0000313" key="7">
    <source>
        <dbReference type="Proteomes" id="UP001589608"/>
    </source>
</evidence>
<dbReference type="EMBL" id="JBHMCA010000021">
    <property type="protein sequence ID" value="MFB9443510.1"/>
    <property type="molecule type" value="Genomic_DNA"/>
</dbReference>
<dbReference type="InterPro" id="IPR010071">
    <property type="entry name" value="AA_adenyl_dom"/>
</dbReference>
<dbReference type="SMART" id="SM00824">
    <property type="entry name" value="PKS_TE"/>
    <property type="match status" value="1"/>
</dbReference>
<dbReference type="Pfam" id="PF00668">
    <property type="entry name" value="Condensation"/>
    <property type="match status" value="1"/>
</dbReference>
<dbReference type="Pfam" id="PF00975">
    <property type="entry name" value="Thioesterase"/>
    <property type="match status" value="1"/>
</dbReference>
<dbReference type="InterPro" id="IPR006162">
    <property type="entry name" value="Ppantetheine_attach_site"/>
</dbReference>
<reference evidence="6 7" key="1">
    <citation type="submission" date="2024-09" db="EMBL/GenBank/DDBJ databases">
        <authorList>
            <person name="Sun Q."/>
            <person name="Mori K."/>
        </authorList>
    </citation>
    <scope>NUCLEOTIDE SEQUENCE [LARGE SCALE GENOMIC DNA]</scope>
    <source>
        <strain evidence="6 7">JCM 3307</strain>
    </source>
</reference>